<sequence>MLEEISARLAEEKWEKRKFVQAFSREEAKRHSAERQLQELLEMQNDLAARLAEEKRENHRFDQALSKEEAKRNSAERHLQELLAVRKHLTARLAEQKRISRVGHGAVWQYEEGGCWHALPPEGNDEMQEAYLNCLRKPTCGFSITINSAGVSRRVDFGLMQQKRCDTNKIGRI</sequence>
<proteinExistence type="predicted"/>
<dbReference type="EMBL" id="CAXAMN010006703">
    <property type="protein sequence ID" value="CAK9018884.1"/>
    <property type="molecule type" value="Genomic_DNA"/>
</dbReference>
<dbReference type="InterPro" id="IPR037197">
    <property type="entry name" value="WWE_dom_sf"/>
</dbReference>
<dbReference type="InterPro" id="IPR004170">
    <property type="entry name" value="WWE_dom"/>
</dbReference>
<dbReference type="Gene3D" id="3.30.720.50">
    <property type="match status" value="1"/>
</dbReference>
<protein>
    <recommendedName>
        <fullName evidence="2">WWE domain-containing protein</fullName>
    </recommendedName>
</protein>
<keyword evidence="1" id="KW-0175">Coiled coil</keyword>
<evidence type="ECO:0000313" key="4">
    <source>
        <dbReference type="Proteomes" id="UP001642484"/>
    </source>
</evidence>
<evidence type="ECO:0000313" key="3">
    <source>
        <dbReference type="EMBL" id="CAK9018884.1"/>
    </source>
</evidence>
<evidence type="ECO:0000259" key="2">
    <source>
        <dbReference type="PROSITE" id="PS50918"/>
    </source>
</evidence>
<accession>A0ABP0JWN6</accession>
<organism evidence="3 4">
    <name type="scientific">Durusdinium trenchii</name>
    <dbReference type="NCBI Taxonomy" id="1381693"/>
    <lineage>
        <taxon>Eukaryota</taxon>
        <taxon>Sar</taxon>
        <taxon>Alveolata</taxon>
        <taxon>Dinophyceae</taxon>
        <taxon>Suessiales</taxon>
        <taxon>Symbiodiniaceae</taxon>
        <taxon>Durusdinium</taxon>
    </lineage>
</organism>
<dbReference type="Proteomes" id="UP001642484">
    <property type="component" value="Unassembled WGS sequence"/>
</dbReference>
<feature type="domain" description="WWE" evidence="2">
    <location>
        <begin position="94"/>
        <end position="173"/>
    </location>
</feature>
<comment type="caution">
    <text evidence="3">The sequence shown here is derived from an EMBL/GenBank/DDBJ whole genome shotgun (WGS) entry which is preliminary data.</text>
</comment>
<dbReference type="Pfam" id="PF02825">
    <property type="entry name" value="WWE"/>
    <property type="match status" value="1"/>
</dbReference>
<evidence type="ECO:0000256" key="1">
    <source>
        <dbReference type="SAM" id="Coils"/>
    </source>
</evidence>
<feature type="coiled-coil region" evidence="1">
    <location>
        <begin position="23"/>
        <end position="85"/>
    </location>
</feature>
<gene>
    <name evidence="3" type="ORF">CCMP2556_LOCUS13455</name>
</gene>
<dbReference type="PROSITE" id="PS50918">
    <property type="entry name" value="WWE"/>
    <property type="match status" value="1"/>
</dbReference>
<name>A0ABP0JWN6_9DINO</name>
<dbReference type="SUPFAM" id="SSF117839">
    <property type="entry name" value="WWE domain"/>
    <property type="match status" value="1"/>
</dbReference>
<reference evidence="3 4" key="1">
    <citation type="submission" date="2024-02" db="EMBL/GenBank/DDBJ databases">
        <authorList>
            <person name="Chen Y."/>
            <person name="Shah S."/>
            <person name="Dougan E. K."/>
            <person name="Thang M."/>
            <person name="Chan C."/>
        </authorList>
    </citation>
    <scope>NUCLEOTIDE SEQUENCE [LARGE SCALE GENOMIC DNA]</scope>
</reference>
<keyword evidence="4" id="KW-1185">Reference proteome</keyword>